<evidence type="ECO:0008006" key="5">
    <source>
        <dbReference type="Google" id="ProtNLM"/>
    </source>
</evidence>
<name>A0A813FZ92_POLGL</name>
<accession>A0A813FZ92</accession>
<organism evidence="3 4">
    <name type="scientific">Polarella glacialis</name>
    <name type="common">Dinoflagellate</name>
    <dbReference type="NCBI Taxonomy" id="89957"/>
    <lineage>
        <taxon>Eukaryota</taxon>
        <taxon>Sar</taxon>
        <taxon>Alveolata</taxon>
        <taxon>Dinophyceae</taxon>
        <taxon>Suessiales</taxon>
        <taxon>Suessiaceae</taxon>
        <taxon>Polarella</taxon>
    </lineage>
</organism>
<evidence type="ECO:0000256" key="1">
    <source>
        <dbReference type="ARBA" id="ARBA00022737"/>
    </source>
</evidence>
<evidence type="ECO:0000256" key="2">
    <source>
        <dbReference type="PROSITE-ProRule" id="PRU00708"/>
    </source>
</evidence>
<dbReference type="Proteomes" id="UP000654075">
    <property type="component" value="Unassembled WGS sequence"/>
</dbReference>
<dbReference type="InterPro" id="IPR011990">
    <property type="entry name" value="TPR-like_helical_dom_sf"/>
</dbReference>
<dbReference type="AlphaFoldDB" id="A0A813FZ92"/>
<keyword evidence="1" id="KW-0677">Repeat</keyword>
<protein>
    <recommendedName>
        <fullName evidence="5">Pentatricopeptide repeat-containing protein, chloroplastic</fullName>
    </recommendedName>
</protein>
<dbReference type="Gene3D" id="1.25.40.10">
    <property type="entry name" value="Tetratricopeptide repeat domain"/>
    <property type="match status" value="2"/>
</dbReference>
<keyword evidence="4" id="KW-1185">Reference proteome</keyword>
<evidence type="ECO:0000313" key="4">
    <source>
        <dbReference type="Proteomes" id="UP000654075"/>
    </source>
</evidence>
<dbReference type="PANTHER" id="PTHR47447:SF17">
    <property type="entry name" value="OS12G0638900 PROTEIN"/>
    <property type="match status" value="1"/>
</dbReference>
<feature type="non-terminal residue" evidence="3">
    <location>
        <position position="1"/>
    </location>
</feature>
<gene>
    <name evidence="3" type="ORF">PGLA1383_LOCUS33435</name>
</gene>
<sequence length="627" mass="66542">VGPSDIAHGVAVGACAAQRKWQEALSVMLNADEGIAADTITFGTAINACQLGSLWATAISLLQQMARQGVQQSSACFNSAVSACARADKWRETLELLQESRRLRFEPSAASSGTALSACGKALQWEQTLVILGDIRQSSLQPDAIALRTASAACSRAGSWEAAVWLLLEMLGSKTERPDAGCVGAAVLACSRADKWELALSLLTVGQRLNFDPGPVANNALISACGWAGCWQASLALLAGLRSPDVVAFNAAMGSCCRAEQWEWALELQKVAPDLRRARMRGVLLELVPISAHHRSDQGPGGSAELSLWALLGDLKGDVSGHDGLADLHRSLEPGAESRKESPLSRSLWKGLEVVVRDSEREAKALKDIYFGVEKRYVGVGGLDARLGAILIGAEGSSAVSGGYHSPALAWACRRMLPHLFRGRVGTARGNALGAWLRHAEQEIGAVPLQMGFFPSEASMVRAVLRLDSDGSKGFEQLRSLLRSAPAGCDSEAFLQRARELLSAGLSPAGLSLDLVFSNISDREYKPLSSKAAATSTVDKEVLLTLGSRCGLELLPSAAALRASLQDLSAHGGEALSPVASESLFHLVEEKHSDFSFRSIQLVLQSAGTTREAAGWSLKLPWLLHAS</sequence>
<dbReference type="EMBL" id="CAJNNV010025697">
    <property type="protein sequence ID" value="CAE8615724.1"/>
    <property type="molecule type" value="Genomic_DNA"/>
</dbReference>
<dbReference type="InterPro" id="IPR002885">
    <property type="entry name" value="PPR_rpt"/>
</dbReference>
<comment type="caution">
    <text evidence="3">The sequence shown here is derived from an EMBL/GenBank/DDBJ whole genome shotgun (WGS) entry which is preliminary data.</text>
</comment>
<dbReference type="PROSITE" id="PS51375">
    <property type="entry name" value="PPR"/>
    <property type="match status" value="1"/>
</dbReference>
<evidence type="ECO:0000313" key="3">
    <source>
        <dbReference type="EMBL" id="CAE8615724.1"/>
    </source>
</evidence>
<proteinExistence type="predicted"/>
<dbReference type="PANTHER" id="PTHR47447">
    <property type="entry name" value="OS03G0856100 PROTEIN"/>
    <property type="match status" value="1"/>
</dbReference>
<reference evidence="3" key="1">
    <citation type="submission" date="2021-02" db="EMBL/GenBank/DDBJ databases">
        <authorList>
            <person name="Dougan E. K."/>
            <person name="Rhodes N."/>
            <person name="Thang M."/>
            <person name="Chan C."/>
        </authorList>
    </citation>
    <scope>NUCLEOTIDE SEQUENCE</scope>
</reference>
<feature type="repeat" description="PPR" evidence="2">
    <location>
        <begin position="73"/>
        <end position="107"/>
    </location>
</feature>
<dbReference type="Pfam" id="PF01535">
    <property type="entry name" value="PPR"/>
    <property type="match status" value="3"/>
</dbReference>